<organism evidence="2 3">
    <name type="scientific">Aphanomyces astaci</name>
    <name type="common">Crayfish plague agent</name>
    <dbReference type="NCBI Taxonomy" id="112090"/>
    <lineage>
        <taxon>Eukaryota</taxon>
        <taxon>Sar</taxon>
        <taxon>Stramenopiles</taxon>
        <taxon>Oomycota</taxon>
        <taxon>Saprolegniomycetes</taxon>
        <taxon>Saprolegniales</taxon>
        <taxon>Verrucalvaceae</taxon>
        <taxon>Aphanomyces</taxon>
    </lineage>
</organism>
<dbReference type="SUPFAM" id="SSF56784">
    <property type="entry name" value="HAD-like"/>
    <property type="match status" value="1"/>
</dbReference>
<feature type="compositionally biased region" description="Basic and acidic residues" evidence="1">
    <location>
        <begin position="463"/>
        <end position="488"/>
    </location>
</feature>
<sequence length="571" mass="62729">MRGLTSSTRFSSTAMEVRVDSISNLSVCLSTVLWRGDAAIVGAKEAIALLRARGKKVIFVVRMLIRLSSGQGIPAVVDDIVTSASACAAYLKKTNVQGKVYVVGEAGLATEVSAQGFENFGLQDNGKTTLPHPFQVDPSVGAVVIGLDRDPTYPTDGAILPGGGACVAALQTAVGREPDAIIGKPNQALLQTILSTHSLDPSRTCMELECHMERVALDFKCIELQHSLDEHRRRHRRRVVGRAAIALAESLDRTLVEQRKLERDERERLRSEREHAAEVARLARQEARDKEVQQMAEEKHKMEEAEAAKKRQKQQEKLRVAKELAAKQQHDDAALRRQAAEDERMKRKADEKRAEVQRKAAPSKAADQATTTASISTTQSKPAKKRKKLQVATDDEAALLERPISDVKKQKTASKDDMHVKNGVARLEHVEPPAKDDVDGMSDAGPQKKKKAGMMKQLAAQELQRKKDAARKLKADQKAAAKQHKADAKLLTISTKKKSTKKPSKKPTTDQPPLDSTEDDAAMAPLVVQPTKPAKQHWDPADDSSDDEAAGLSLFDRMAQKMRQQILAKDN</sequence>
<dbReference type="VEuPathDB" id="FungiDB:H257_16585"/>
<dbReference type="EMBL" id="QUTC01012253">
    <property type="protein sequence ID" value="RHY37223.1"/>
    <property type="molecule type" value="Genomic_DNA"/>
</dbReference>
<feature type="region of interest" description="Disordered" evidence="1">
    <location>
        <begin position="281"/>
        <end position="554"/>
    </location>
</feature>
<dbReference type="VEuPathDB" id="FungiDB:H257_16584"/>
<dbReference type="Gene3D" id="3.40.50.1000">
    <property type="entry name" value="HAD superfamily/HAD-like"/>
    <property type="match status" value="4"/>
</dbReference>
<dbReference type="PANTHER" id="PTHR19288:SF46">
    <property type="entry name" value="HALOACID DEHALOGENASE-LIKE HYDROLASE DOMAIN-CONTAINING PROTEIN 2"/>
    <property type="match status" value="1"/>
</dbReference>
<feature type="compositionally biased region" description="Basic and acidic residues" evidence="1">
    <location>
        <begin position="281"/>
        <end position="358"/>
    </location>
</feature>
<feature type="compositionally biased region" description="Basic residues" evidence="1">
    <location>
        <begin position="495"/>
        <end position="505"/>
    </location>
</feature>
<reference evidence="2 3" key="1">
    <citation type="submission" date="2018-08" db="EMBL/GenBank/DDBJ databases">
        <title>Aphanomyces genome sequencing and annotation.</title>
        <authorList>
            <person name="Minardi D."/>
            <person name="Oidtmann B."/>
            <person name="Van Der Giezen M."/>
            <person name="Studholme D.J."/>
        </authorList>
    </citation>
    <scope>NUCLEOTIDE SEQUENCE [LARGE SCALE GENOMIC DNA]</scope>
    <source>
        <strain evidence="2 3">SA</strain>
    </source>
</reference>
<dbReference type="GO" id="GO:0016791">
    <property type="term" value="F:phosphatase activity"/>
    <property type="evidence" value="ECO:0007669"/>
    <property type="project" value="TreeGrafter"/>
</dbReference>
<feature type="non-terminal residue" evidence="2">
    <location>
        <position position="571"/>
    </location>
</feature>
<evidence type="ECO:0000313" key="3">
    <source>
        <dbReference type="Proteomes" id="UP000265716"/>
    </source>
</evidence>
<dbReference type="GO" id="GO:0005737">
    <property type="term" value="C:cytoplasm"/>
    <property type="evidence" value="ECO:0007669"/>
    <property type="project" value="TreeGrafter"/>
</dbReference>
<evidence type="ECO:0000256" key="1">
    <source>
        <dbReference type="SAM" id="MobiDB-lite"/>
    </source>
</evidence>
<accession>A0A397C475</accession>
<dbReference type="InterPro" id="IPR036412">
    <property type="entry name" value="HAD-like_sf"/>
</dbReference>
<gene>
    <name evidence="2" type="ORF">DYB38_011305</name>
</gene>
<feature type="compositionally biased region" description="Basic and acidic residues" evidence="1">
    <location>
        <begin position="403"/>
        <end position="438"/>
    </location>
</feature>
<dbReference type="InterPro" id="IPR006357">
    <property type="entry name" value="HAD-SF_hydro_IIA"/>
</dbReference>
<feature type="compositionally biased region" description="Low complexity" evidence="1">
    <location>
        <begin position="365"/>
        <end position="380"/>
    </location>
</feature>
<name>A0A397C475_APHAT</name>
<evidence type="ECO:0000313" key="2">
    <source>
        <dbReference type="EMBL" id="RHY37223.1"/>
    </source>
</evidence>
<dbReference type="InterPro" id="IPR023214">
    <property type="entry name" value="HAD_sf"/>
</dbReference>
<dbReference type="PANTHER" id="PTHR19288">
    <property type="entry name" value="4-NITROPHENYLPHOSPHATASE-RELATED"/>
    <property type="match status" value="1"/>
</dbReference>
<dbReference type="Proteomes" id="UP000265716">
    <property type="component" value="Unassembled WGS sequence"/>
</dbReference>
<dbReference type="Pfam" id="PF13344">
    <property type="entry name" value="Hydrolase_6"/>
    <property type="match status" value="1"/>
</dbReference>
<dbReference type="AlphaFoldDB" id="A0A397C475"/>
<protein>
    <submittedName>
        <fullName evidence="2">Uncharacterized protein</fullName>
    </submittedName>
</protein>
<comment type="caution">
    <text evidence="2">The sequence shown here is derived from an EMBL/GenBank/DDBJ whole genome shotgun (WGS) entry which is preliminary data.</text>
</comment>
<proteinExistence type="predicted"/>